<evidence type="ECO:0000256" key="1">
    <source>
        <dbReference type="ARBA" id="ARBA00004401"/>
    </source>
</evidence>
<evidence type="ECO:0000256" key="4">
    <source>
        <dbReference type="ARBA" id="ARBA00022692"/>
    </source>
</evidence>
<evidence type="ECO:0000256" key="3">
    <source>
        <dbReference type="ARBA" id="ARBA00022475"/>
    </source>
</evidence>
<evidence type="ECO:0000256" key="5">
    <source>
        <dbReference type="ARBA" id="ARBA00022968"/>
    </source>
</evidence>
<sequence>MLVLVIDIRQEILKTHIAHWWSPDGTRLAYATINDSRVPLMELPTYTGSIYPTVKPYHYPKHPSVSGGSDAKTSIAAQLERAWRPSVDTAPMDLQGLLCCLLASLDFSMTPGLDETPFSSASISMANIQGGLRKKEHETTVAFLCLFRFREHLESSYTSISLLSVKNGDGRFRKRRGL</sequence>
<proteinExistence type="inferred from homology"/>
<keyword evidence="9" id="KW-0325">Glycoprotein</keyword>
<organism evidence="11 12">
    <name type="scientific">Saguinus oedipus</name>
    <name type="common">Cotton-top tamarin</name>
    <name type="synonym">Oedipomidas oedipus</name>
    <dbReference type="NCBI Taxonomy" id="9490"/>
    <lineage>
        <taxon>Eukaryota</taxon>
        <taxon>Metazoa</taxon>
        <taxon>Chordata</taxon>
        <taxon>Craniata</taxon>
        <taxon>Vertebrata</taxon>
        <taxon>Euteleostomi</taxon>
        <taxon>Mammalia</taxon>
        <taxon>Eutheria</taxon>
        <taxon>Euarchontoglires</taxon>
        <taxon>Primates</taxon>
        <taxon>Haplorrhini</taxon>
        <taxon>Platyrrhini</taxon>
        <taxon>Cebidae</taxon>
        <taxon>Callitrichinae</taxon>
        <taxon>Saguinus</taxon>
    </lineage>
</organism>
<evidence type="ECO:0000256" key="7">
    <source>
        <dbReference type="ARBA" id="ARBA00023136"/>
    </source>
</evidence>
<evidence type="ECO:0000313" key="11">
    <source>
        <dbReference type="EMBL" id="KAK2096935.1"/>
    </source>
</evidence>
<dbReference type="PANTHER" id="PTHR11731">
    <property type="entry name" value="PROTEASE FAMILY S9B,C DIPEPTIDYL-PEPTIDASE IV-RELATED"/>
    <property type="match status" value="1"/>
</dbReference>
<evidence type="ECO:0000259" key="10">
    <source>
        <dbReference type="Pfam" id="PF00930"/>
    </source>
</evidence>
<reference evidence="11 12" key="1">
    <citation type="submission" date="2023-05" db="EMBL/GenBank/DDBJ databases">
        <title>B98-5 Cell Line De Novo Hybrid Assembly: An Optical Mapping Approach.</title>
        <authorList>
            <person name="Kananen K."/>
            <person name="Auerbach J.A."/>
            <person name="Kautto E."/>
            <person name="Blachly J.S."/>
        </authorList>
    </citation>
    <scope>NUCLEOTIDE SEQUENCE [LARGE SCALE GENOMIC DNA]</scope>
    <source>
        <strain evidence="11">B95-8</strain>
        <tissue evidence="11">Cell line</tissue>
    </source>
</reference>
<keyword evidence="3" id="KW-1003">Cell membrane</keyword>
<keyword evidence="12" id="KW-1185">Reference proteome</keyword>
<keyword evidence="4" id="KW-0812">Transmembrane</keyword>
<dbReference type="Pfam" id="PF00930">
    <property type="entry name" value="DPPIV_N"/>
    <property type="match status" value="1"/>
</dbReference>
<evidence type="ECO:0000256" key="9">
    <source>
        <dbReference type="ARBA" id="ARBA00023180"/>
    </source>
</evidence>
<evidence type="ECO:0000256" key="2">
    <source>
        <dbReference type="ARBA" id="ARBA00006150"/>
    </source>
</evidence>
<dbReference type="Proteomes" id="UP001266305">
    <property type="component" value="Unassembled WGS sequence"/>
</dbReference>
<dbReference type="PANTHER" id="PTHR11731:SF20">
    <property type="entry name" value="DIPEPTIDYL AMINOPEPTIDASE-LIKE PROTEIN 6"/>
    <property type="match status" value="1"/>
</dbReference>
<keyword evidence="5" id="KW-0735">Signal-anchor</keyword>
<name>A0ABQ9UIN9_SAGOE</name>
<dbReference type="Gene3D" id="2.140.10.30">
    <property type="entry name" value="Dipeptidylpeptidase IV, N-terminal domain"/>
    <property type="match status" value="1"/>
</dbReference>
<evidence type="ECO:0000256" key="8">
    <source>
        <dbReference type="ARBA" id="ARBA00023157"/>
    </source>
</evidence>
<dbReference type="InterPro" id="IPR002469">
    <property type="entry name" value="Peptidase_S9B_N"/>
</dbReference>
<comment type="caution">
    <text evidence="11">The sequence shown here is derived from an EMBL/GenBank/DDBJ whole genome shotgun (WGS) entry which is preliminary data.</text>
</comment>
<evidence type="ECO:0000313" key="12">
    <source>
        <dbReference type="Proteomes" id="UP001266305"/>
    </source>
</evidence>
<protein>
    <recommendedName>
        <fullName evidence="10">Dipeptidylpeptidase IV N-terminal domain-containing protein</fullName>
    </recommendedName>
</protein>
<dbReference type="SUPFAM" id="SSF82171">
    <property type="entry name" value="DPP6 N-terminal domain-like"/>
    <property type="match status" value="1"/>
</dbReference>
<feature type="domain" description="Dipeptidylpeptidase IV N-terminal" evidence="10">
    <location>
        <begin position="9"/>
        <end position="61"/>
    </location>
</feature>
<keyword evidence="7" id="KW-0472">Membrane</keyword>
<keyword evidence="6" id="KW-1133">Transmembrane helix</keyword>
<dbReference type="InterPro" id="IPR050278">
    <property type="entry name" value="Serine_Prot_S9B/DPPIV"/>
</dbReference>
<accession>A0ABQ9UIN9</accession>
<gene>
    <name evidence="11" type="ORF">P7K49_025969</name>
</gene>
<dbReference type="EMBL" id="JASSZA010000012">
    <property type="protein sequence ID" value="KAK2096935.1"/>
    <property type="molecule type" value="Genomic_DNA"/>
</dbReference>
<comment type="similarity">
    <text evidence="2">Belongs to the peptidase S9B family.</text>
</comment>
<comment type="subcellular location">
    <subcellularLocation>
        <location evidence="1">Cell membrane</location>
        <topology evidence="1">Single-pass type II membrane protein</topology>
    </subcellularLocation>
</comment>
<evidence type="ECO:0000256" key="6">
    <source>
        <dbReference type="ARBA" id="ARBA00022989"/>
    </source>
</evidence>
<keyword evidence="8" id="KW-1015">Disulfide bond</keyword>